<dbReference type="SUPFAM" id="SSF50129">
    <property type="entry name" value="GroES-like"/>
    <property type="match status" value="1"/>
</dbReference>
<dbReference type="InterPro" id="IPR011032">
    <property type="entry name" value="GroES-like_sf"/>
</dbReference>
<dbReference type="Proteomes" id="UP000581206">
    <property type="component" value="Unassembled WGS sequence"/>
</dbReference>
<dbReference type="EMBL" id="JAAXOX010000014">
    <property type="protein sequence ID" value="NKY24355.1"/>
    <property type="molecule type" value="Genomic_DNA"/>
</dbReference>
<evidence type="ECO:0000256" key="3">
    <source>
        <dbReference type="ARBA" id="ARBA00022490"/>
    </source>
</evidence>
<dbReference type="SMART" id="SM00829">
    <property type="entry name" value="PKS_ER"/>
    <property type="match status" value="1"/>
</dbReference>
<evidence type="ECO:0000256" key="4">
    <source>
        <dbReference type="ARBA" id="ARBA00022857"/>
    </source>
</evidence>
<keyword evidence="5" id="KW-0694">RNA-binding</keyword>
<dbReference type="Gene3D" id="3.40.50.720">
    <property type="entry name" value="NAD(P)-binding Rossmann-like Domain"/>
    <property type="match status" value="1"/>
</dbReference>
<dbReference type="InterPro" id="IPR013154">
    <property type="entry name" value="ADH-like_N"/>
</dbReference>
<organism evidence="7 8">
    <name type="scientific">Cellulomonas denverensis</name>
    <dbReference type="NCBI Taxonomy" id="264297"/>
    <lineage>
        <taxon>Bacteria</taxon>
        <taxon>Bacillati</taxon>
        <taxon>Actinomycetota</taxon>
        <taxon>Actinomycetes</taxon>
        <taxon>Micrococcales</taxon>
        <taxon>Cellulomonadaceae</taxon>
        <taxon>Cellulomonas</taxon>
    </lineage>
</organism>
<accession>A0A7X6R0M3</accession>
<proteinExistence type="predicted"/>
<feature type="domain" description="Enoyl reductase (ER)" evidence="6">
    <location>
        <begin position="11"/>
        <end position="299"/>
    </location>
</feature>
<dbReference type="PROSITE" id="PS01162">
    <property type="entry name" value="QOR_ZETA_CRYSTAL"/>
    <property type="match status" value="1"/>
</dbReference>
<dbReference type="CDD" id="cd05289">
    <property type="entry name" value="MDR_like_2"/>
    <property type="match status" value="1"/>
</dbReference>
<reference evidence="7 8" key="1">
    <citation type="submission" date="2020-04" db="EMBL/GenBank/DDBJ databases">
        <title>MicrobeNet Type strains.</title>
        <authorList>
            <person name="Nicholson A.C."/>
        </authorList>
    </citation>
    <scope>NUCLEOTIDE SEQUENCE [LARGE SCALE GENOMIC DNA]</scope>
    <source>
        <strain evidence="7 8">ATCC BAA-788</strain>
    </source>
</reference>
<protein>
    <submittedName>
        <fullName evidence="7">NADP-dependent oxidoreductase</fullName>
    </submittedName>
</protein>
<name>A0A7X6R0M3_9CELL</name>
<keyword evidence="3" id="KW-0963">Cytoplasm</keyword>
<sequence length="304" mass="30887">MSKVYVFNDFGGPENQQLVDRPAPPPGPGELAVKVRAAGVNPIDHKIRSGALGTDLPLPAPMGQEVAGVVTTIGDGVEGFAVGDAILGPVAPGYGAFAQDTIVRATEAVAKPEEISFADAATIPVAAATAYDATHQIELEAGQTLLILGAGGGVGLMAAQIGRVHQFTVIGIASETKRQIVESTGATFVPSGKGVADRVREVAPEGLDLIVDLVGGDALRQVAALATSPSRIISAADPATATEIGGSALERTSEAMAKITGVIEYGLVDPHVTARYPLEQAGEAIVAVETGHTTGKTVIEPYSA</sequence>
<dbReference type="GO" id="GO:0016491">
    <property type="term" value="F:oxidoreductase activity"/>
    <property type="evidence" value="ECO:0007669"/>
    <property type="project" value="InterPro"/>
</dbReference>
<dbReference type="InterPro" id="IPR051603">
    <property type="entry name" value="Zinc-ADH_QOR/CCCR"/>
</dbReference>
<dbReference type="GO" id="GO:0003723">
    <property type="term" value="F:RNA binding"/>
    <property type="evidence" value="ECO:0007669"/>
    <property type="project" value="UniProtKB-KW"/>
</dbReference>
<dbReference type="RefSeq" id="WP_013882303.1">
    <property type="nucleotide sequence ID" value="NZ_BONL01000019.1"/>
</dbReference>
<evidence type="ECO:0000313" key="8">
    <source>
        <dbReference type="Proteomes" id="UP000581206"/>
    </source>
</evidence>
<dbReference type="Gene3D" id="3.90.180.10">
    <property type="entry name" value="Medium-chain alcohol dehydrogenases, catalytic domain"/>
    <property type="match status" value="1"/>
</dbReference>
<dbReference type="PANTHER" id="PTHR44154:SF1">
    <property type="entry name" value="QUINONE OXIDOREDUCTASE"/>
    <property type="match status" value="1"/>
</dbReference>
<gene>
    <name evidence="7" type="ORF">HGA03_16955</name>
</gene>
<evidence type="ECO:0000259" key="6">
    <source>
        <dbReference type="SMART" id="SM00829"/>
    </source>
</evidence>
<comment type="caution">
    <text evidence="7">The sequence shown here is derived from an EMBL/GenBank/DDBJ whole genome shotgun (WGS) entry which is preliminary data.</text>
</comment>
<evidence type="ECO:0000313" key="7">
    <source>
        <dbReference type="EMBL" id="NKY24355.1"/>
    </source>
</evidence>
<dbReference type="Pfam" id="PF13602">
    <property type="entry name" value="ADH_zinc_N_2"/>
    <property type="match status" value="1"/>
</dbReference>
<evidence type="ECO:0000256" key="2">
    <source>
        <dbReference type="ARBA" id="ARBA00011881"/>
    </source>
</evidence>
<dbReference type="GO" id="GO:0008270">
    <property type="term" value="F:zinc ion binding"/>
    <property type="evidence" value="ECO:0007669"/>
    <property type="project" value="InterPro"/>
</dbReference>
<comment type="subcellular location">
    <subcellularLocation>
        <location evidence="1">Cytoplasm</location>
    </subcellularLocation>
</comment>
<dbReference type="AlphaFoldDB" id="A0A7X6R0M3"/>
<keyword evidence="8" id="KW-1185">Reference proteome</keyword>
<dbReference type="Pfam" id="PF08240">
    <property type="entry name" value="ADH_N"/>
    <property type="match status" value="1"/>
</dbReference>
<dbReference type="InterPro" id="IPR020843">
    <property type="entry name" value="ER"/>
</dbReference>
<evidence type="ECO:0000256" key="5">
    <source>
        <dbReference type="ARBA" id="ARBA00022884"/>
    </source>
</evidence>
<dbReference type="GO" id="GO:0005737">
    <property type="term" value="C:cytoplasm"/>
    <property type="evidence" value="ECO:0007669"/>
    <property type="project" value="UniProtKB-SubCell"/>
</dbReference>
<keyword evidence="4" id="KW-0521">NADP</keyword>
<dbReference type="InterPro" id="IPR036291">
    <property type="entry name" value="NAD(P)-bd_dom_sf"/>
</dbReference>
<dbReference type="SUPFAM" id="SSF51735">
    <property type="entry name" value="NAD(P)-binding Rossmann-fold domains"/>
    <property type="match status" value="1"/>
</dbReference>
<evidence type="ECO:0000256" key="1">
    <source>
        <dbReference type="ARBA" id="ARBA00004496"/>
    </source>
</evidence>
<dbReference type="InterPro" id="IPR002364">
    <property type="entry name" value="Quin_OxRdtase/zeta-crystal_CS"/>
</dbReference>
<comment type="subunit">
    <text evidence="2">Homotetramer.</text>
</comment>
<dbReference type="PANTHER" id="PTHR44154">
    <property type="entry name" value="QUINONE OXIDOREDUCTASE"/>
    <property type="match status" value="1"/>
</dbReference>